<name>D4GJN3_PANAM</name>
<dbReference type="EMBL" id="CP001875">
    <property type="protein sequence ID" value="ADD75843.1"/>
    <property type="molecule type" value="Genomic_DNA"/>
</dbReference>
<evidence type="ECO:0008006" key="3">
    <source>
        <dbReference type="Google" id="ProtNLM"/>
    </source>
</evidence>
<dbReference type="eggNOG" id="COG5653">
    <property type="taxonomic scope" value="Bacteria"/>
</dbReference>
<sequence>MFEILYQARRNQAIAERAINKAFFREFQPCFKGYMMFLHNEPVALQLLLSVSSSAGMFVDFINIGYRIDSNAGAVGTMLMWKNLTALYQEAAEKQLPLHYSYGSMSGDYKNRWCHSVNNGRVII</sequence>
<evidence type="ECO:0000313" key="1">
    <source>
        <dbReference type="EMBL" id="ADD75843.1"/>
    </source>
</evidence>
<dbReference type="AlphaFoldDB" id="D4GJN3"/>
<evidence type="ECO:0000313" key="2">
    <source>
        <dbReference type="Proteomes" id="UP000001702"/>
    </source>
</evidence>
<dbReference type="HOGENOM" id="CLU_160778_0_0_6"/>
<gene>
    <name evidence="1" type="ordered locus">PANA_0676</name>
</gene>
<accession>D4GJN3</accession>
<organism evidence="1 2">
    <name type="scientific">Pantoea ananatis (strain LMG 20103)</name>
    <dbReference type="NCBI Taxonomy" id="706191"/>
    <lineage>
        <taxon>Bacteria</taxon>
        <taxon>Pseudomonadati</taxon>
        <taxon>Pseudomonadota</taxon>
        <taxon>Gammaproteobacteria</taxon>
        <taxon>Enterobacterales</taxon>
        <taxon>Erwiniaceae</taxon>
        <taxon>Pantoea</taxon>
    </lineage>
</organism>
<keyword evidence="2" id="KW-1185">Reference proteome</keyword>
<dbReference type="InterPro" id="IPR009977">
    <property type="entry name" value="Mig-14"/>
</dbReference>
<dbReference type="Proteomes" id="UP000001702">
    <property type="component" value="Chromosome"/>
</dbReference>
<reference evidence="1 2" key="1">
    <citation type="journal article" date="2010" name="J. Bacteriol.">
        <title>Genome sequence of Pantoea ananatis LMG20103, the causative agent of Eucalyptus blight and dieback.</title>
        <authorList>
            <person name="De Maayer P."/>
            <person name="Chan W.Y."/>
            <person name="Venter S.N."/>
            <person name="Toth I.K."/>
            <person name="Birch P.R."/>
            <person name="Joubert F."/>
            <person name="Coutinho T.A."/>
        </authorList>
    </citation>
    <scope>NUCLEOTIDE SEQUENCE [LARGE SCALE GENOMIC DNA]</scope>
    <source>
        <strain evidence="1 2">LMG 20103</strain>
    </source>
</reference>
<protein>
    <recommendedName>
        <fullName evidence="3">BioF2-like acetyltransferase domain-containing protein</fullName>
    </recommendedName>
</protein>
<proteinExistence type="predicted"/>
<dbReference type="Pfam" id="PF07395">
    <property type="entry name" value="Mig-14"/>
    <property type="match status" value="1"/>
</dbReference>
<dbReference type="KEGG" id="pam:PANA_0676"/>